<keyword evidence="8" id="KW-1185">Reference proteome</keyword>
<keyword evidence="2" id="KW-0560">Oxidoreductase</keyword>
<dbReference type="PANTHER" id="PTHR10696">
    <property type="entry name" value="GAMMA-BUTYROBETAINE HYDROXYLASE-RELATED"/>
    <property type="match status" value="1"/>
</dbReference>
<comment type="cofactor">
    <cofactor evidence="1">
        <name>Fe(2+)</name>
        <dbReference type="ChEBI" id="CHEBI:29033"/>
    </cofactor>
</comment>
<dbReference type="InterPro" id="IPR042098">
    <property type="entry name" value="TauD-like_sf"/>
</dbReference>
<dbReference type="EMBL" id="VSFG01000007">
    <property type="protein sequence ID" value="TYB42783.1"/>
    <property type="molecule type" value="Genomic_DNA"/>
</dbReference>
<dbReference type="InterPro" id="IPR003819">
    <property type="entry name" value="TauD/TfdA-like"/>
</dbReference>
<evidence type="ECO:0000256" key="4">
    <source>
        <dbReference type="ARBA" id="ARBA00023194"/>
    </source>
</evidence>
<keyword evidence="4" id="KW-0045">Antibiotic biosynthesis</keyword>
<dbReference type="Proteomes" id="UP000323380">
    <property type="component" value="Unassembled WGS sequence"/>
</dbReference>
<proteinExistence type="predicted"/>
<organism evidence="7 8">
    <name type="scientific">Actinomadura chibensis</name>
    <dbReference type="NCBI Taxonomy" id="392828"/>
    <lineage>
        <taxon>Bacteria</taxon>
        <taxon>Bacillati</taxon>
        <taxon>Actinomycetota</taxon>
        <taxon>Actinomycetes</taxon>
        <taxon>Streptosporangiales</taxon>
        <taxon>Thermomonosporaceae</taxon>
        <taxon>Actinomadura</taxon>
    </lineage>
</organism>
<feature type="region of interest" description="Disordered" evidence="5">
    <location>
        <begin position="88"/>
        <end position="113"/>
    </location>
</feature>
<evidence type="ECO:0000256" key="3">
    <source>
        <dbReference type="ARBA" id="ARBA00023004"/>
    </source>
</evidence>
<evidence type="ECO:0000256" key="5">
    <source>
        <dbReference type="SAM" id="MobiDB-lite"/>
    </source>
</evidence>
<evidence type="ECO:0000313" key="8">
    <source>
        <dbReference type="Proteomes" id="UP000323380"/>
    </source>
</evidence>
<dbReference type="Pfam" id="PF02668">
    <property type="entry name" value="TauD"/>
    <property type="match status" value="1"/>
</dbReference>
<dbReference type="RefSeq" id="WP_083980627.1">
    <property type="nucleotide sequence ID" value="NZ_VSFG01000007.1"/>
</dbReference>
<protein>
    <submittedName>
        <fullName evidence="7">TauD/TfdA family dioxygenase</fullName>
    </submittedName>
</protein>
<dbReference type="InterPro" id="IPR050411">
    <property type="entry name" value="AlphaKG_dependent_hydroxylases"/>
</dbReference>
<dbReference type="PANTHER" id="PTHR10696:SF56">
    <property type="entry name" value="TAUD_TFDA-LIKE DOMAIN-CONTAINING PROTEIN"/>
    <property type="match status" value="1"/>
</dbReference>
<dbReference type="GO" id="GO:0017000">
    <property type="term" value="P:antibiotic biosynthetic process"/>
    <property type="evidence" value="ECO:0007669"/>
    <property type="project" value="UniProtKB-KW"/>
</dbReference>
<comment type="caution">
    <text evidence="7">The sequence shown here is derived from an EMBL/GenBank/DDBJ whole genome shotgun (WGS) entry which is preliminary data.</text>
</comment>
<evidence type="ECO:0000259" key="6">
    <source>
        <dbReference type="Pfam" id="PF02668"/>
    </source>
</evidence>
<dbReference type="AlphaFoldDB" id="A0A5D0NEM3"/>
<evidence type="ECO:0000256" key="2">
    <source>
        <dbReference type="ARBA" id="ARBA00023002"/>
    </source>
</evidence>
<evidence type="ECO:0000256" key="1">
    <source>
        <dbReference type="ARBA" id="ARBA00001954"/>
    </source>
</evidence>
<keyword evidence="3" id="KW-0408">Iron</keyword>
<name>A0A5D0NEM3_9ACTN</name>
<keyword evidence="7" id="KW-0223">Dioxygenase</keyword>
<dbReference type="Gene3D" id="3.60.130.10">
    <property type="entry name" value="Clavaminate synthase-like"/>
    <property type="match status" value="1"/>
</dbReference>
<accession>A0A5D0NEM3</accession>
<dbReference type="STRING" id="1220554.GCA_001552135_02595"/>
<feature type="domain" description="TauD/TfdA-like" evidence="6">
    <location>
        <begin position="37"/>
        <end position="321"/>
    </location>
</feature>
<sequence length="322" mass="35941">MARENVLRTGLGGVPECVESNGHTSIRTYQADSANEDPLAWVHRHKDELKAVLETQGACLLRGFPAEVEVFQEVVSVLGGEPLEYTERSTPRSAVGGNVYTSTEYPPDQPIPMHNESSYSRRWPRRLFFFCHTPPGSGGATPLADSRAVHRMISPETRERFASGVLYTRTFREGIGLSWQDAFQTDDRAEVEAYCAANGQEFEWTAEGLRTRHRRPAYVTEPVTGQDVWFNQANLFHVSAVDPEVREVLLEMYAEEDLPRNAYHGDGGAISDAVLAEIGRVYTTAALAVPWRRGDVMAVNNMLMAHGRQPFSGERRILVAMT</sequence>
<evidence type="ECO:0000313" key="7">
    <source>
        <dbReference type="EMBL" id="TYB42783.1"/>
    </source>
</evidence>
<reference evidence="7 8" key="1">
    <citation type="submission" date="2019-08" db="EMBL/GenBank/DDBJ databases">
        <title>Actinomadura sp. nov. CYP1-5 isolated from mountain soil.</title>
        <authorList>
            <person name="Songsumanus A."/>
            <person name="Kuncharoen N."/>
            <person name="Kudo T."/>
            <person name="Yuki M."/>
            <person name="Igarashi Y."/>
            <person name="Tanasupawat S."/>
        </authorList>
    </citation>
    <scope>NUCLEOTIDE SEQUENCE [LARGE SCALE GENOMIC DNA]</scope>
    <source>
        <strain evidence="7 8">JCM 14158</strain>
    </source>
</reference>
<gene>
    <name evidence="7" type="ORF">FXF69_28800</name>
</gene>
<dbReference type="SUPFAM" id="SSF51197">
    <property type="entry name" value="Clavaminate synthase-like"/>
    <property type="match status" value="1"/>
</dbReference>
<dbReference type="GO" id="GO:0051213">
    <property type="term" value="F:dioxygenase activity"/>
    <property type="evidence" value="ECO:0007669"/>
    <property type="project" value="UniProtKB-KW"/>
</dbReference>